<dbReference type="AlphaFoldDB" id="A0A370DVD0"/>
<evidence type="ECO:0000256" key="1">
    <source>
        <dbReference type="SAM" id="SignalP"/>
    </source>
</evidence>
<gene>
    <name evidence="2" type="ORF">DIZ79_11960</name>
</gene>
<accession>A0A370DVD0</accession>
<feature type="chain" id="PRO_5016877967" evidence="1">
    <location>
        <begin position="23"/>
        <end position="194"/>
    </location>
</feature>
<dbReference type="EMBL" id="QFXD01000216">
    <property type="protein sequence ID" value="RDH89460.1"/>
    <property type="molecule type" value="Genomic_DNA"/>
</dbReference>
<name>A0A370DVD0_9GAMM</name>
<evidence type="ECO:0000313" key="3">
    <source>
        <dbReference type="Proteomes" id="UP000255508"/>
    </source>
</evidence>
<evidence type="ECO:0000313" key="2">
    <source>
        <dbReference type="EMBL" id="RDH89460.1"/>
    </source>
</evidence>
<protein>
    <submittedName>
        <fullName evidence="2">Uncharacterized protein</fullName>
    </submittedName>
</protein>
<proteinExistence type="predicted"/>
<organism evidence="2 3">
    <name type="scientific">endosymbiont of Lamellibrachia luymesi</name>
    <dbReference type="NCBI Taxonomy" id="2200907"/>
    <lineage>
        <taxon>Bacteria</taxon>
        <taxon>Pseudomonadati</taxon>
        <taxon>Pseudomonadota</taxon>
        <taxon>Gammaproteobacteria</taxon>
        <taxon>sulfur-oxidizing symbionts</taxon>
    </lineage>
</organism>
<reference evidence="2 3" key="1">
    <citation type="journal article" date="2018" name="ISME J.">
        <title>Endosymbiont genomes yield clues of tubeworm success.</title>
        <authorList>
            <person name="Li Y."/>
            <person name="Liles M.R."/>
            <person name="Halanych K.M."/>
        </authorList>
    </citation>
    <scope>NUCLEOTIDE SEQUENCE [LARGE SCALE GENOMIC DNA]</scope>
    <source>
        <strain evidence="2">A1422</strain>
    </source>
</reference>
<comment type="caution">
    <text evidence="2">The sequence shown here is derived from an EMBL/GenBank/DDBJ whole genome shotgun (WGS) entry which is preliminary data.</text>
</comment>
<sequence>MNFAVKNLSILFLLVITGSAHQINLTPPLNTLDSDNLASIAKSVGYYISEQDRAKEVETPGGGGDKVKYKPYSDLEPALKHALANIFSDVHSVPSLNDRDYIQSNNIAYIFVPTIKTDSSSDSILTWPPTDLSISLQCRALNEAGSTAWETSGEGKGHAEFEQFKHDFSLSARKAAKEALLKPEREISKAEAFE</sequence>
<feature type="signal peptide" evidence="1">
    <location>
        <begin position="1"/>
        <end position="22"/>
    </location>
</feature>
<dbReference type="Proteomes" id="UP000255508">
    <property type="component" value="Unassembled WGS sequence"/>
</dbReference>
<keyword evidence="1" id="KW-0732">Signal</keyword>